<keyword evidence="5" id="KW-0472">Membrane</keyword>
<dbReference type="PANTHER" id="PTHR11017">
    <property type="entry name" value="LEUCINE-RICH REPEAT-CONTAINING PROTEIN"/>
    <property type="match status" value="1"/>
</dbReference>
<keyword evidence="1" id="KW-0433">Leucine-rich repeat</keyword>
<keyword evidence="5" id="KW-0812">Transmembrane</keyword>
<dbReference type="InterPro" id="IPR002182">
    <property type="entry name" value="NB-ARC"/>
</dbReference>
<dbReference type="Gene3D" id="3.80.10.10">
    <property type="entry name" value="Ribonuclease Inhibitor"/>
    <property type="match status" value="2"/>
</dbReference>
<dbReference type="GO" id="GO:0006952">
    <property type="term" value="P:defense response"/>
    <property type="evidence" value="ECO:0007669"/>
    <property type="project" value="UniProtKB-KW"/>
</dbReference>
<evidence type="ECO:0000256" key="5">
    <source>
        <dbReference type="SAM" id="Phobius"/>
    </source>
</evidence>
<dbReference type="InterPro" id="IPR044974">
    <property type="entry name" value="Disease_R_plants"/>
</dbReference>
<dbReference type="SUPFAM" id="SSF52200">
    <property type="entry name" value="Toll/Interleukin receptor TIR domain"/>
    <property type="match status" value="1"/>
</dbReference>
<keyword evidence="2" id="KW-0677">Repeat</keyword>
<dbReference type="InterPro" id="IPR058192">
    <property type="entry name" value="WHD_ROQ1-like"/>
</dbReference>
<evidence type="ECO:0000256" key="4">
    <source>
        <dbReference type="ARBA" id="ARBA00023027"/>
    </source>
</evidence>
<dbReference type="Gene3D" id="3.40.50.300">
    <property type="entry name" value="P-loop containing nucleotide triphosphate hydrolases"/>
    <property type="match status" value="1"/>
</dbReference>
<comment type="caution">
    <text evidence="7">The sequence shown here is derived from an EMBL/GenBank/DDBJ whole genome shotgun (WGS) entry which is preliminary data.</text>
</comment>
<dbReference type="SUPFAM" id="SSF52058">
    <property type="entry name" value="L domain-like"/>
    <property type="match status" value="1"/>
</dbReference>
<protein>
    <recommendedName>
        <fullName evidence="6">TIR domain-containing protein</fullName>
    </recommendedName>
</protein>
<organism evidence="7 8">
    <name type="scientific">Lactuca sativa</name>
    <name type="common">Garden lettuce</name>
    <dbReference type="NCBI Taxonomy" id="4236"/>
    <lineage>
        <taxon>Eukaryota</taxon>
        <taxon>Viridiplantae</taxon>
        <taxon>Streptophyta</taxon>
        <taxon>Embryophyta</taxon>
        <taxon>Tracheophyta</taxon>
        <taxon>Spermatophyta</taxon>
        <taxon>Magnoliopsida</taxon>
        <taxon>eudicotyledons</taxon>
        <taxon>Gunneridae</taxon>
        <taxon>Pentapetalae</taxon>
        <taxon>asterids</taxon>
        <taxon>campanulids</taxon>
        <taxon>Asterales</taxon>
        <taxon>Asteraceae</taxon>
        <taxon>Cichorioideae</taxon>
        <taxon>Cichorieae</taxon>
        <taxon>Lactucinae</taxon>
        <taxon>Lactuca</taxon>
    </lineage>
</organism>
<dbReference type="PRINTS" id="PR00364">
    <property type="entry name" value="DISEASERSIST"/>
</dbReference>
<dbReference type="Pfam" id="PF23282">
    <property type="entry name" value="WHD_ROQ1"/>
    <property type="match status" value="1"/>
</dbReference>
<dbReference type="Pfam" id="PF01582">
    <property type="entry name" value="TIR"/>
    <property type="match status" value="1"/>
</dbReference>
<dbReference type="SUPFAM" id="SSF46785">
    <property type="entry name" value="Winged helix' DNA-binding domain"/>
    <property type="match status" value="1"/>
</dbReference>
<feature type="transmembrane region" description="Helical" evidence="5">
    <location>
        <begin position="1233"/>
        <end position="1254"/>
    </location>
</feature>
<keyword evidence="8" id="KW-1185">Reference proteome</keyword>
<proteinExistence type="predicted"/>
<feature type="transmembrane region" description="Helical" evidence="5">
    <location>
        <begin position="1165"/>
        <end position="1188"/>
    </location>
</feature>
<dbReference type="SMART" id="SM00255">
    <property type="entry name" value="TIR"/>
    <property type="match status" value="1"/>
</dbReference>
<dbReference type="InterPro" id="IPR032675">
    <property type="entry name" value="LRR_dom_sf"/>
</dbReference>
<name>A0A9R1XTT6_LACSA</name>
<dbReference type="InterPro" id="IPR000157">
    <property type="entry name" value="TIR_dom"/>
</dbReference>
<dbReference type="EMBL" id="NBSK02000001">
    <property type="protein sequence ID" value="KAJ0227230.1"/>
    <property type="molecule type" value="Genomic_DNA"/>
</dbReference>
<dbReference type="PROSITE" id="PS50104">
    <property type="entry name" value="TIR"/>
    <property type="match status" value="1"/>
</dbReference>
<keyword evidence="3" id="KW-0611">Plant defense</keyword>
<accession>A0A9R1XTT6</accession>
<keyword evidence="5" id="KW-1133">Transmembrane helix</keyword>
<evidence type="ECO:0000256" key="1">
    <source>
        <dbReference type="ARBA" id="ARBA00022614"/>
    </source>
</evidence>
<sequence>MVVLSEYIELSSSSSSKDHKYDVFLSFRGVDTRYGFTDHLHKALLDANISTFLDDEEIETGGDLKPELESAVKASRASIIVLSQNYANSSWCLDELVLILEQRMTSNQIVIPIFYHVEPTHIRKQESTFGLSMAEHKVKMEAEINENKRSHLAQKIDRWIKALTEVSNLKGENANGRPETEFIEEIVKDIYRRLCISSRIPLQQLFGMDTSIKFVTSWLKDASLHTTYVLTILGMGGIGKTSLAKYVYALHSHEFDTSSFIEDISRRCGEKFNGLLDLQKQLCDGISKKSSIQVHDVPIYTLKIENAVARKKVFIVLDDIDSLDQLDALLGSKPFHPGSKIIITTKDAWVTESCALFKTVGKPMHAKHLLEGLCENESQNLLCFHAFMCNDPKVGYEEVLEKLVKYCEGHPLALEVLGKLLHNRDVAYWEGCIEGLKKEISSRIRNVLRMSFDSLPSKNDQDLFKHIACFFVGMDRDITETILTACRMNTRSGIPNLIDRCLLSIGWNNEFKMHQLLQETGRFIVHQESPNKPWKRSRLWCHEESFKVLKQKKDKGNLLGLALDMRMLEKETLRASFVLKTDALSNMDNLRLLQLNYLNISGSYENFPEELRWLCMHGFPLNSLPLDYPMENLVVLDMSYSNIESFGIYDSNPQRAEKRQKQLTESCLKDKRLLGSLKILNLSFCEELRSLGGFEELPALERLIVTNCIGLLVVCESIEACVELFLIDLSYCNNLEKLPKTINMLKKVTTVLLEGCNLGESQMEIMDMDSREIVKAKSSSSSVVEAIPSDLKFFAVSLPSSLVRLSLANNNFSTESFPLDFSWLFMLKDLNLDGNPIVSLPNCVRSLPILEMLSMSECKLLTSVEHPPYTIKELDLGFSSKTLLRKVVFDLKMLPLKLSMLSDHLALSSIEIQGMVKIQPMVGVEEKVLCSLGWTNLDFLNIMRVGTYFRGRGSEESEIQMYYEFGIFSTIYGGKEMPNWISCRSKGPSLSFTIPSSPNNLRGLNFCYVYTFPFPYDQFILLPMITISNLTKNCTWIYNHYVYRVNVGEGCVILLSHWMFGMNEMEGGDQVTITTVTEEVEQLTEECGVSFVFDDGNKDEEEEEDVLGYYKSWNHIIGGDLSSFQATTGEYYLSSRRHLWHGGTGMVPFYRDVVKKDSPRYKGKYYIFLLDSILLSLMYYLLSSIVVFKRKVALELYPKDSPTYVITHVRNLQKVWKSQKLNWSWSWSWSRNIWLLGSLKILISTVLKLIIILLKRRCGITTSIQPRNRWDDQVLKEVLVENYGV</sequence>
<dbReference type="InterPro" id="IPR036390">
    <property type="entry name" value="WH_DNA-bd_sf"/>
</dbReference>
<dbReference type="PROSITE" id="PS51450">
    <property type="entry name" value="LRR"/>
    <property type="match status" value="1"/>
</dbReference>
<evidence type="ECO:0000313" key="7">
    <source>
        <dbReference type="EMBL" id="KAJ0227230.1"/>
    </source>
</evidence>
<dbReference type="GO" id="GO:0043531">
    <property type="term" value="F:ADP binding"/>
    <property type="evidence" value="ECO:0007669"/>
    <property type="project" value="InterPro"/>
</dbReference>
<dbReference type="InterPro" id="IPR042197">
    <property type="entry name" value="Apaf_helical"/>
</dbReference>
<feature type="domain" description="TIR" evidence="6">
    <location>
        <begin position="19"/>
        <end position="194"/>
    </location>
</feature>
<gene>
    <name evidence="7" type="ORF">LSAT_V11C100031720</name>
</gene>
<evidence type="ECO:0000256" key="3">
    <source>
        <dbReference type="ARBA" id="ARBA00022821"/>
    </source>
</evidence>
<dbReference type="InterPro" id="IPR001611">
    <property type="entry name" value="Leu-rich_rpt"/>
</dbReference>
<dbReference type="InterPro" id="IPR035897">
    <property type="entry name" value="Toll_tir_struct_dom_sf"/>
</dbReference>
<dbReference type="SUPFAM" id="SSF52540">
    <property type="entry name" value="P-loop containing nucleoside triphosphate hydrolases"/>
    <property type="match status" value="1"/>
</dbReference>
<dbReference type="Proteomes" id="UP000235145">
    <property type="component" value="Unassembled WGS sequence"/>
</dbReference>
<evidence type="ECO:0000259" key="6">
    <source>
        <dbReference type="PROSITE" id="PS50104"/>
    </source>
</evidence>
<dbReference type="GO" id="GO:0007165">
    <property type="term" value="P:signal transduction"/>
    <property type="evidence" value="ECO:0007669"/>
    <property type="project" value="InterPro"/>
</dbReference>
<evidence type="ECO:0000313" key="8">
    <source>
        <dbReference type="Proteomes" id="UP000235145"/>
    </source>
</evidence>
<dbReference type="Pfam" id="PF00931">
    <property type="entry name" value="NB-ARC"/>
    <property type="match status" value="1"/>
</dbReference>
<dbReference type="InterPro" id="IPR027417">
    <property type="entry name" value="P-loop_NTPase"/>
</dbReference>
<evidence type="ECO:0000256" key="2">
    <source>
        <dbReference type="ARBA" id="ARBA00022737"/>
    </source>
</evidence>
<dbReference type="Gene3D" id="1.10.8.430">
    <property type="entry name" value="Helical domain of apoptotic protease-activating factors"/>
    <property type="match status" value="1"/>
</dbReference>
<reference evidence="7 8" key="1">
    <citation type="journal article" date="2017" name="Nat. Commun.">
        <title>Genome assembly with in vitro proximity ligation data and whole-genome triplication in lettuce.</title>
        <authorList>
            <person name="Reyes-Chin-Wo S."/>
            <person name="Wang Z."/>
            <person name="Yang X."/>
            <person name="Kozik A."/>
            <person name="Arikit S."/>
            <person name="Song C."/>
            <person name="Xia L."/>
            <person name="Froenicke L."/>
            <person name="Lavelle D.O."/>
            <person name="Truco M.J."/>
            <person name="Xia R."/>
            <person name="Zhu S."/>
            <person name="Xu C."/>
            <person name="Xu H."/>
            <person name="Xu X."/>
            <person name="Cox K."/>
            <person name="Korf I."/>
            <person name="Meyers B.C."/>
            <person name="Michelmore R.W."/>
        </authorList>
    </citation>
    <scope>NUCLEOTIDE SEQUENCE [LARGE SCALE GENOMIC DNA]</scope>
    <source>
        <strain evidence="8">cv. Salinas</strain>
        <tissue evidence="7">Seedlings</tissue>
    </source>
</reference>
<keyword evidence="4" id="KW-0520">NAD</keyword>
<dbReference type="FunFam" id="3.40.50.10140:FF:000007">
    <property type="entry name" value="Disease resistance protein (TIR-NBS-LRR class)"/>
    <property type="match status" value="1"/>
</dbReference>
<dbReference type="PANTHER" id="PTHR11017:SF313">
    <property type="entry name" value="TIR DOMAIN, P-LOOP CONTAINING NUCLEOSIDE TRIPHOSPHATE HYDROLASE"/>
    <property type="match status" value="1"/>
</dbReference>
<dbReference type="Gene3D" id="3.40.50.10140">
    <property type="entry name" value="Toll/interleukin-1 receptor homology (TIR) domain"/>
    <property type="match status" value="1"/>
</dbReference>